<dbReference type="InterPro" id="IPR027417">
    <property type="entry name" value="P-loop_NTPase"/>
</dbReference>
<feature type="domain" description="NB-ARC" evidence="2">
    <location>
        <begin position="337"/>
        <end position="495"/>
    </location>
</feature>
<dbReference type="SMART" id="SM00028">
    <property type="entry name" value="TPR"/>
    <property type="match status" value="3"/>
</dbReference>
<keyword evidence="6" id="KW-1185">Reference proteome</keyword>
<dbReference type="STRING" id="1367422.A0A178ZBV3"/>
<accession>A0A178ZBV3</accession>
<comment type="caution">
    <text evidence="5">The sequence shown here is derived from an EMBL/GenBank/DDBJ whole genome shotgun (WGS) entry which is preliminary data.</text>
</comment>
<evidence type="ECO:0000259" key="2">
    <source>
        <dbReference type="Pfam" id="PF00931"/>
    </source>
</evidence>
<proteinExistence type="predicted"/>
<dbReference type="InterPro" id="IPR002182">
    <property type="entry name" value="NB-ARC"/>
</dbReference>
<dbReference type="Proteomes" id="UP000078343">
    <property type="component" value="Unassembled WGS sequence"/>
</dbReference>
<dbReference type="InterPro" id="IPR056125">
    <property type="entry name" value="DUF7708"/>
</dbReference>
<feature type="compositionally biased region" description="Polar residues" evidence="1">
    <location>
        <begin position="56"/>
        <end position="70"/>
    </location>
</feature>
<dbReference type="OrthoDB" id="6161812at2759"/>
<dbReference type="Pfam" id="PF25000">
    <property type="entry name" value="DUF7779"/>
    <property type="match status" value="1"/>
</dbReference>
<dbReference type="GeneID" id="30013241"/>
<reference evidence="5 6" key="1">
    <citation type="submission" date="2016-04" db="EMBL/GenBank/DDBJ databases">
        <title>Draft genome of Fonsecaea erecta CBS 125763.</title>
        <authorList>
            <person name="Weiss V.A."/>
            <person name="Vicente V.A."/>
            <person name="Raittz R.T."/>
            <person name="Moreno L.F."/>
            <person name="De Souza E.M."/>
            <person name="Pedrosa F.O."/>
            <person name="Steffens M.B."/>
            <person name="Faoro H."/>
            <person name="Tadra-Sfeir M.Z."/>
            <person name="Najafzadeh M.J."/>
            <person name="Felipe M.S."/>
            <person name="Teixeira M."/>
            <person name="Sun J."/>
            <person name="Xi L."/>
            <person name="Gomes R."/>
            <person name="De Azevedo C.M."/>
            <person name="Salgado C.G."/>
            <person name="Da Silva M.B."/>
            <person name="Nascimento M.F."/>
            <person name="Queiroz-Telles F."/>
            <person name="Attili D.S."/>
            <person name="Gorbushina A."/>
        </authorList>
    </citation>
    <scope>NUCLEOTIDE SEQUENCE [LARGE SCALE GENOMIC DNA]</scope>
    <source>
        <strain evidence="5 6">CBS 125763</strain>
    </source>
</reference>
<evidence type="ECO:0000313" key="6">
    <source>
        <dbReference type="Proteomes" id="UP000078343"/>
    </source>
</evidence>
<feature type="domain" description="DUF7779" evidence="4">
    <location>
        <begin position="573"/>
        <end position="663"/>
    </location>
</feature>
<dbReference type="SUPFAM" id="SSF48452">
    <property type="entry name" value="TPR-like"/>
    <property type="match status" value="1"/>
</dbReference>
<dbReference type="Gene3D" id="3.40.50.300">
    <property type="entry name" value="P-loop containing nucleotide triphosphate hydrolases"/>
    <property type="match status" value="1"/>
</dbReference>
<evidence type="ECO:0000313" key="5">
    <source>
        <dbReference type="EMBL" id="OAP56961.1"/>
    </source>
</evidence>
<dbReference type="PANTHER" id="PTHR35205:SF1">
    <property type="entry name" value="ZU5 DOMAIN-CONTAINING PROTEIN"/>
    <property type="match status" value="1"/>
</dbReference>
<feature type="domain" description="DUF7708" evidence="3">
    <location>
        <begin position="148"/>
        <end position="281"/>
    </location>
</feature>
<organism evidence="5 6">
    <name type="scientific">Fonsecaea erecta</name>
    <dbReference type="NCBI Taxonomy" id="1367422"/>
    <lineage>
        <taxon>Eukaryota</taxon>
        <taxon>Fungi</taxon>
        <taxon>Dikarya</taxon>
        <taxon>Ascomycota</taxon>
        <taxon>Pezizomycotina</taxon>
        <taxon>Eurotiomycetes</taxon>
        <taxon>Chaetothyriomycetidae</taxon>
        <taxon>Chaetothyriales</taxon>
        <taxon>Herpotrichiellaceae</taxon>
        <taxon>Fonsecaea</taxon>
    </lineage>
</organism>
<dbReference type="GO" id="GO:0043531">
    <property type="term" value="F:ADP binding"/>
    <property type="evidence" value="ECO:0007669"/>
    <property type="project" value="InterPro"/>
</dbReference>
<gene>
    <name evidence="5" type="ORF">AYL99_09073</name>
</gene>
<dbReference type="RefSeq" id="XP_018690328.1">
    <property type="nucleotide sequence ID" value="XM_018840581.1"/>
</dbReference>
<dbReference type="Pfam" id="PF00931">
    <property type="entry name" value="NB-ARC"/>
    <property type="match status" value="1"/>
</dbReference>
<evidence type="ECO:0000259" key="4">
    <source>
        <dbReference type="Pfam" id="PF25000"/>
    </source>
</evidence>
<dbReference type="Pfam" id="PF24809">
    <property type="entry name" value="DUF7708"/>
    <property type="match status" value="1"/>
</dbReference>
<dbReference type="InterPro" id="IPR011990">
    <property type="entry name" value="TPR-like_helical_dom_sf"/>
</dbReference>
<dbReference type="EMBL" id="LVYI01000008">
    <property type="protein sequence ID" value="OAP56961.1"/>
    <property type="molecule type" value="Genomic_DNA"/>
</dbReference>
<sequence length="1080" mass="122279">MRFIKFRLFRPQTRPIDGDILTENATTKAVVGTPGLTSASHRPRPEIQGTDGETVVDSTPTQDQTMSGNNHRSVTVLGRRDLPLTQKLWNMAVDQFIDQLQSKDRTAVLAWKNSQGLSVEDIDCILAPLKQSYLKGKSHRVMRTAYPFLDHLKSFGTVVDVCMQADPTPGALIWGLVRLVLEISTRSIELYELIEEMLESISAQLPLFEAWLRLFAESDHTEISECVTQTCCQYLDFLVNTINYFRSSQTVNMLKGATLPKFRTDFYKRREKIRRLTDHLMVQVHTAGLIAHDNRHRELRGLITSGTSTSTGDPSDVKLPMYFLQEMLRNSRFFGRKEELARIEKALQEDTARMSSVVLHGIGGCGKSTLALEYAYLKMKEYDIIAWLHADSKSKLEDQFSLFAMKCGLVEESKSMDRVYETVLNWLATCSFRWLLIYDNADDADVLAAYWPKSTKGSVIATSRDPTIRRSGLAAAGLRVGVFELKEGRNFFKSQLTWEEDLESSPVEVSAIDELVCEFDGLPIGLCTAAVYMDTKQYSPSRFLRLYKQRKEAVTTLKMPNVGKTLQTLWDVSLDSLTRDGEDYLCRLAFLDPDSIAMDLFEDELATVTDDPNKSAMRTGEELFHDALADLTSKSLVEVNRIARTIKLHRYLQSVMQARVKTDDTRHERVFRDCLSLLRARLPRTGFGYHRKPQFWDIRRAHGPHVDFLSARLAPDFTDLTATALLELVSDHIFFHVETCQVDLALAMLDTAKKIMNGRNMDQRTLSFLFYVEGLICNDTNHLEEGVESFGKARDLLEDAMKQEPRVLMDTKNLSHIYSSMGNTLTSYNRFAEAERSHRKAINLYLEANEIVEERLGRLYANLGSCLLWKGDLIAAEATLHKALLHYDRKLCCTLYALGNVYLAQRRIQRAYEVHLETLEIFSKRLGRSHPVTADSCFKVGRILSMEEFPNANLRRAEAYLRKALTIYEVCASKANQDSEVLVARAQFKLATVLERLEAKKILPIEDGDTTRVDAVIDPGGGGGTLDLPGGVAAGRESSAMLRERGLLTLRTRLGRDQAIPSDPDGIMHAFDGLVFYWSR</sequence>
<dbReference type="Pfam" id="PF13424">
    <property type="entry name" value="TPR_12"/>
    <property type="match status" value="1"/>
</dbReference>
<name>A0A178ZBV3_9EURO</name>
<evidence type="ECO:0000259" key="3">
    <source>
        <dbReference type="Pfam" id="PF24809"/>
    </source>
</evidence>
<dbReference type="InterPro" id="IPR019734">
    <property type="entry name" value="TPR_rpt"/>
</dbReference>
<dbReference type="Gene3D" id="1.25.40.10">
    <property type="entry name" value="Tetratricopeptide repeat domain"/>
    <property type="match status" value="2"/>
</dbReference>
<dbReference type="SUPFAM" id="SSF52540">
    <property type="entry name" value="P-loop containing nucleoside triphosphate hydrolases"/>
    <property type="match status" value="1"/>
</dbReference>
<dbReference type="InterPro" id="IPR056681">
    <property type="entry name" value="DUF7779"/>
</dbReference>
<dbReference type="AlphaFoldDB" id="A0A178ZBV3"/>
<feature type="region of interest" description="Disordered" evidence="1">
    <location>
        <begin position="33"/>
        <end position="70"/>
    </location>
</feature>
<dbReference type="PANTHER" id="PTHR35205">
    <property type="entry name" value="NB-ARC AND TPR DOMAIN PROTEIN"/>
    <property type="match status" value="1"/>
</dbReference>
<protein>
    <submittedName>
        <fullName evidence="5">Uncharacterized protein</fullName>
    </submittedName>
</protein>
<evidence type="ECO:0000256" key="1">
    <source>
        <dbReference type="SAM" id="MobiDB-lite"/>
    </source>
</evidence>